<evidence type="ECO:0000313" key="2">
    <source>
        <dbReference type="Ensembl" id="ENSMODP00000053818.1"/>
    </source>
</evidence>
<keyword evidence="1" id="KW-1133">Transmembrane helix</keyword>
<keyword evidence="1" id="KW-0812">Transmembrane</keyword>
<protein>
    <submittedName>
        <fullName evidence="2">Uncharacterized protein</fullName>
    </submittedName>
</protein>
<organism evidence="2 3">
    <name type="scientific">Monodelphis domestica</name>
    <name type="common">Gray short-tailed opossum</name>
    <dbReference type="NCBI Taxonomy" id="13616"/>
    <lineage>
        <taxon>Eukaryota</taxon>
        <taxon>Metazoa</taxon>
        <taxon>Chordata</taxon>
        <taxon>Craniata</taxon>
        <taxon>Vertebrata</taxon>
        <taxon>Euteleostomi</taxon>
        <taxon>Mammalia</taxon>
        <taxon>Metatheria</taxon>
        <taxon>Didelphimorphia</taxon>
        <taxon>Didelphidae</taxon>
        <taxon>Monodelphis</taxon>
    </lineage>
</organism>
<dbReference type="Ensembl" id="ENSMODT00000072403.1">
    <property type="protein sequence ID" value="ENSMODP00000053818.1"/>
    <property type="gene ID" value="ENSMODG00000039785.1"/>
</dbReference>
<reference evidence="2" key="2">
    <citation type="submission" date="2025-08" db="UniProtKB">
        <authorList>
            <consortium name="Ensembl"/>
        </authorList>
    </citation>
    <scope>IDENTIFICATION</scope>
</reference>
<dbReference type="AlphaFoldDB" id="A0A5F8H1X7"/>
<evidence type="ECO:0000256" key="1">
    <source>
        <dbReference type="SAM" id="Phobius"/>
    </source>
</evidence>
<evidence type="ECO:0000313" key="3">
    <source>
        <dbReference type="Proteomes" id="UP000002280"/>
    </source>
</evidence>
<proteinExistence type="predicted"/>
<feature type="transmembrane region" description="Helical" evidence="1">
    <location>
        <begin position="50"/>
        <end position="69"/>
    </location>
</feature>
<accession>A0A5F8H1X7</accession>
<keyword evidence="1" id="KW-0472">Membrane</keyword>
<sequence>TSVSNSNFTCWYCMILSKSFPHFHPSHQSHFCRTAVILDLLNTNFKFNQAVISGMVTVYTVVCFLIFFLY</sequence>
<reference evidence="2 3" key="1">
    <citation type="journal article" date="2007" name="Nature">
        <title>Genome of the marsupial Monodelphis domestica reveals innovation in non-coding sequences.</title>
        <authorList>
            <person name="Mikkelsen T.S."/>
            <person name="Wakefield M.J."/>
            <person name="Aken B."/>
            <person name="Amemiya C.T."/>
            <person name="Chang J.L."/>
            <person name="Duke S."/>
            <person name="Garber M."/>
            <person name="Gentles A.J."/>
            <person name="Goodstadt L."/>
            <person name="Heger A."/>
            <person name="Jurka J."/>
            <person name="Kamal M."/>
            <person name="Mauceli E."/>
            <person name="Searle S.M."/>
            <person name="Sharpe T."/>
            <person name="Baker M.L."/>
            <person name="Batzer M.A."/>
            <person name="Benos P.V."/>
            <person name="Belov K."/>
            <person name="Clamp M."/>
            <person name="Cook A."/>
            <person name="Cuff J."/>
            <person name="Das R."/>
            <person name="Davidow L."/>
            <person name="Deakin J.E."/>
            <person name="Fazzari M.J."/>
            <person name="Glass J.L."/>
            <person name="Grabherr M."/>
            <person name="Greally J.M."/>
            <person name="Gu W."/>
            <person name="Hore T.A."/>
            <person name="Huttley G.A."/>
            <person name="Kleber M."/>
            <person name="Jirtle R.L."/>
            <person name="Koina E."/>
            <person name="Lee J.T."/>
            <person name="Mahony S."/>
            <person name="Marra M.A."/>
            <person name="Miller R.D."/>
            <person name="Nicholls R.D."/>
            <person name="Oda M."/>
            <person name="Papenfuss A.T."/>
            <person name="Parra Z.E."/>
            <person name="Pollock D.D."/>
            <person name="Ray D.A."/>
            <person name="Schein J.E."/>
            <person name="Speed T.P."/>
            <person name="Thompson K."/>
            <person name="VandeBerg J.L."/>
            <person name="Wade C.M."/>
            <person name="Walker J.A."/>
            <person name="Waters P.D."/>
            <person name="Webber C."/>
            <person name="Weidman J.R."/>
            <person name="Xie X."/>
            <person name="Zody M.C."/>
            <person name="Baldwin J."/>
            <person name="Abdouelleil A."/>
            <person name="Abdulkadir J."/>
            <person name="Abebe A."/>
            <person name="Abera B."/>
            <person name="Abreu J."/>
            <person name="Acer S.C."/>
            <person name="Aftuck L."/>
            <person name="Alexander A."/>
            <person name="An P."/>
            <person name="Anderson E."/>
            <person name="Anderson S."/>
            <person name="Arachi H."/>
            <person name="Azer M."/>
            <person name="Bachantsang P."/>
            <person name="Barry A."/>
            <person name="Bayul T."/>
            <person name="Berlin A."/>
            <person name="Bessette D."/>
            <person name="Bloom T."/>
            <person name="Bloom T."/>
            <person name="Boguslavskiy L."/>
            <person name="Bonnet C."/>
            <person name="Boukhgalter B."/>
            <person name="Bourzgui I."/>
            <person name="Brown A."/>
            <person name="Cahill P."/>
            <person name="Channer S."/>
            <person name="Cheshatsang Y."/>
            <person name="Chuda L."/>
            <person name="Citroen M."/>
            <person name="Collymore A."/>
            <person name="Cooke P."/>
            <person name="Costello M."/>
            <person name="D'Aco K."/>
            <person name="Daza R."/>
            <person name="De Haan G."/>
            <person name="DeGray S."/>
            <person name="DeMaso C."/>
            <person name="Dhargay N."/>
            <person name="Dooley K."/>
            <person name="Dooley E."/>
            <person name="Doricent M."/>
            <person name="Dorje P."/>
            <person name="Dorjee K."/>
            <person name="Dupes A."/>
            <person name="Elong R."/>
            <person name="Falk J."/>
            <person name="Farina A."/>
            <person name="Faro S."/>
            <person name="Ferguson D."/>
            <person name="Fisher S."/>
            <person name="Foley C.D."/>
            <person name="Franke A."/>
            <person name="Friedrich D."/>
            <person name="Gadbois L."/>
            <person name="Gearin G."/>
            <person name="Gearin C.R."/>
            <person name="Giannoukos G."/>
            <person name="Goode T."/>
            <person name="Graham J."/>
            <person name="Grandbois E."/>
            <person name="Grewal S."/>
            <person name="Gyaltsen K."/>
            <person name="Hafez N."/>
            <person name="Hagos B."/>
            <person name="Hall J."/>
            <person name="Henson C."/>
            <person name="Hollinger A."/>
            <person name="Honan T."/>
            <person name="Huard M.D."/>
            <person name="Hughes L."/>
            <person name="Hurhula B."/>
            <person name="Husby M.E."/>
            <person name="Kamat A."/>
            <person name="Kanga B."/>
            <person name="Kashin S."/>
            <person name="Khazanovich D."/>
            <person name="Kisner P."/>
            <person name="Lance K."/>
            <person name="Lara M."/>
            <person name="Lee W."/>
            <person name="Lennon N."/>
            <person name="Letendre F."/>
            <person name="LeVine R."/>
            <person name="Lipovsky A."/>
            <person name="Liu X."/>
            <person name="Liu J."/>
            <person name="Liu S."/>
            <person name="Lokyitsang T."/>
            <person name="Lokyitsang Y."/>
            <person name="Lubonja R."/>
            <person name="Lui A."/>
            <person name="MacDonald P."/>
            <person name="Magnisalis V."/>
            <person name="Maru K."/>
            <person name="Matthews C."/>
            <person name="McCusker W."/>
            <person name="McDonough S."/>
            <person name="Mehta T."/>
            <person name="Meldrim J."/>
            <person name="Meneus L."/>
            <person name="Mihai O."/>
            <person name="Mihalev A."/>
            <person name="Mihova T."/>
            <person name="Mittelman R."/>
            <person name="Mlenga V."/>
            <person name="Montmayeur A."/>
            <person name="Mulrain L."/>
            <person name="Navidi A."/>
            <person name="Naylor J."/>
            <person name="Negash T."/>
            <person name="Nguyen T."/>
            <person name="Nguyen N."/>
            <person name="Nicol R."/>
            <person name="Norbu C."/>
            <person name="Norbu N."/>
            <person name="Novod N."/>
            <person name="O'Neill B."/>
            <person name="Osman S."/>
            <person name="Markiewicz E."/>
            <person name="Oyono O.L."/>
            <person name="Patti C."/>
            <person name="Phunkhang P."/>
            <person name="Pierre F."/>
            <person name="Priest M."/>
            <person name="Raghuraman S."/>
            <person name="Rege F."/>
            <person name="Reyes R."/>
            <person name="Rise C."/>
            <person name="Rogov P."/>
            <person name="Ross K."/>
            <person name="Ryan E."/>
            <person name="Settipalli S."/>
            <person name="Shea T."/>
            <person name="Sherpa N."/>
            <person name="Shi L."/>
            <person name="Shih D."/>
            <person name="Sparrow T."/>
            <person name="Spaulding J."/>
            <person name="Stalker J."/>
            <person name="Stange-Thomann N."/>
            <person name="Stavropoulos S."/>
            <person name="Stone C."/>
            <person name="Strader C."/>
            <person name="Tesfaye S."/>
            <person name="Thomson T."/>
            <person name="Thoulutsang Y."/>
            <person name="Thoulutsang D."/>
            <person name="Topham K."/>
            <person name="Topping I."/>
            <person name="Tsamla T."/>
            <person name="Vassiliev H."/>
            <person name="Vo A."/>
            <person name="Wangchuk T."/>
            <person name="Wangdi T."/>
            <person name="Weiand M."/>
            <person name="Wilkinson J."/>
            <person name="Wilson A."/>
            <person name="Yadav S."/>
            <person name="Young G."/>
            <person name="Yu Q."/>
            <person name="Zembek L."/>
            <person name="Zhong D."/>
            <person name="Zimmer A."/>
            <person name="Zwirko Z."/>
            <person name="Jaffe D.B."/>
            <person name="Alvarez P."/>
            <person name="Brockman W."/>
            <person name="Butler J."/>
            <person name="Chin C."/>
            <person name="Gnerre S."/>
            <person name="MacCallum I."/>
            <person name="Graves J.A."/>
            <person name="Ponting C.P."/>
            <person name="Breen M."/>
            <person name="Samollow P.B."/>
            <person name="Lander E.S."/>
            <person name="Lindblad-Toh K."/>
        </authorList>
    </citation>
    <scope>NUCLEOTIDE SEQUENCE [LARGE SCALE GENOMIC DNA]</scope>
</reference>
<keyword evidence="3" id="KW-1185">Reference proteome</keyword>
<dbReference type="InParanoid" id="A0A5F8H1X7"/>
<dbReference type="GeneTree" id="ENSGT00900000143015"/>
<dbReference type="Bgee" id="ENSMODG00000039785">
    <property type="expression patterns" value="Expressed in hindlimb bud and 20 other cell types or tissues"/>
</dbReference>
<dbReference type="Proteomes" id="UP000002280">
    <property type="component" value="Chromosome 4"/>
</dbReference>
<name>A0A5F8H1X7_MONDO</name>
<reference evidence="2" key="3">
    <citation type="submission" date="2025-09" db="UniProtKB">
        <authorList>
            <consortium name="Ensembl"/>
        </authorList>
    </citation>
    <scope>IDENTIFICATION</scope>
</reference>